<evidence type="ECO:0000256" key="6">
    <source>
        <dbReference type="ARBA" id="ARBA00022989"/>
    </source>
</evidence>
<dbReference type="InterPro" id="IPR003004">
    <property type="entry name" value="GspF/PilC"/>
</dbReference>
<dbReference type="RefSeq" id="WP_110265946.1">
    <property type="nucleotide sequence ID" value="NZ_CAKZQT010000032.1"/>
</dbReference>
<evidence type="ECO:0000256" key="3">
    <source>
        <dbReference type="ARBA" id="ARBA00022475"/>
    </source>
</evidence>
<dbReference type="FunFam" id="1.20.81.30:FF:000001">
    <property type="entry name" value="Type II secretion system protein F"/>
    <property type="match status" value="2"/>
</dbReference>
<dbReference type="GO" id="GO:0015628">
    <property type="term" value="P:protein secretion by the type II secretion system"/>
    <property type="evidence" value="ECO:0007669"/>
    <property type="project" value="InterPro"/>
</dbReference>
<feature type="domain" description="Type II secretion system protein GspF" evidence="9">
    <location>
        <begin position="273"/>
        <end position="395"/>
    </location>
</feature>
<evidence type="ECO:0000256" key="4">
    <source>
        <dbReference type="ARBA" id="ARBA00022519"/>
    </source>
</evidence>
<evidence type="ECO:0000256" key="1">
    <source>
        <dbReference type="ARBA" id="ARBA00004429"/>
    </source>
</evidence>
<evidence type="ECO:0000256" key="2">
    <source>
        <dbReference type="ARBA" id="ARBA00005745"/>
    </source>
</evidence>
<dbReference type="InterPro" id="IPR011850">
    <property type="entry name" value="T2SS_GspF"/>
</dbReference>
<dbReference type="GO" id="GO:0005886">
    <property type="term" value="C:plasma membrane"/>
    <property type="evidence" value="ECO:0007669"/>
    <property type="project" value="UniProtKB-SubCell"/>
</dbReference>
<reference evidence="10 11" key="1">
    <citation type="submission" date="2018-04" db="EMBL/GenBank/DDBJ databases">
        <title>Genomic Encyclopedia of Type Strains, Phase IV (KMG-IV): sequencing the most valuable type-strain genomes for metagenomic binning, comparative biology and taxonomic classification.</title>
        <authorList>
            <person name="Goeker M."/>
        </authorList>
    </citation>
    <scope>NUCLEOTIDE SEQUENCE [LARGE SCALE GENOMIC DNA]</scope>
    <source>
        <strain evidence="10 11">DSM 104150</strain>
    </source>
</reference>
<evidence type="ECO:0000256" key="8">
    <source>
        <dbReference type="SAM" id="Phobius"/>
    </source>
</evidence>
<comment type="similarity">
    <text evidence="2">Belongs to the GSP F family.</text>
</comment>
<dbReference type="EMBL" id="QICN01000008">
    <property type="protein sequence ID" value="PXV66187.1"/>
    <property type="molecule type" value="Genomic_DNA"/>
</dbReference>
<keyword evidence="3" id="KW-1003">Cell membrane</keyword>
<dbReference type="PANTHER" id="PTHR30012:SF0">
    <property type="entry name" value="TYPE II SECRETION SYSTEM PROTEIN F-RELATED"/>
    <property type="match status" value="1"/>
</dbReference>
<comment type="caution">
    <text evidence="10">The sequence shown here is derived from an EMBL/GenBank/DDBJ whole genome shotgun (WGS) entry which is preliminary data.</text>
</comment>
<dbReference type="PRINTS" id="PR00812">
    <property type="entry name" value="BCTERIALGSPF"/>
</dbReference>
<gene>
    <name evidence="10" type="ORF">C8D93_108162</name>
</gene>
<evidence type="ECO:0000313" key="10">
    <source>
        <dbReference type="EMBL" id="PXV66187.1"/>
    </source>
</evidence>
<dbReference type="NCBIfam" id="TIGR02120">
    <property type="entry name" value="GspF"/>
    <property type="match status" value="1"/>
</dbReference>
<comment type="subcellular location">
    <subcellularLocation>
        <location evidence="1">Cell inner membrane</location>
        <topology evidence="1">Multi-pass membrane protein</topology>
    </subcellularLocation>
</comment>
<dbReference type="PANTHER" id="PTHR30012">
    <property type="entry name" value="GENERAL SECRETION PATHWAY PROTEIN"/>
    <property type="match status" value="1"/>
</dbReference>
<keyword evidence="5 8" id="KW-0812">Transmembrane</keyword>
<accession>A0A318E4U8</accession>
<evidence type="ECO:0000256" key="5">
    <source>
        <dbReference type="ARBA" id="ARBA00022692"/>
    </source>
</evidence>
<dbReference type="OrthoDB" id="9805682at2"/>
<dbReference type="AlphaFoldDB" id="A0A318E4U8"/>
<feature type="domain" description="Type II secretion system protein GspF" evidence="9">
    <location>
        <begin position="70"/>
        <end position="193"/>
    </location>
</feature>
<dbReference type="Pfam" id="PF00482">
    <property type="entry name" value="T2SSF"/>
    <property type="match status" value="2"/>
</dbReference>
<evidence type="ECO:0000313" key="11">
    <source>
        <dbReference type="Proteomes" id="UP000248330"/>
    </source>
</evidence>
<feature type="transmembrane region" description="Helical" evidence="8">
    <location>
        <begin position="223"/>
        <end position="242"/>
    </location>
</feature>
<feature type="transmembrane region" description="Helical" evidence="8">
    <location>
        <begin position="377"/>
        <end position="397"/>
    </location>
</feature>
<keyword evidence="4" id="KW-0997">Cell inner membrane</keyword>
<protein>
    <submittedName>
        <fullName evidence="10">General secretion pathway protein F</fullName>
    </submittedName>
</protein>
<dbReference type="Gene3D" id="1.20.81.30">
    <property type="entry name" value="Type II secretion system (T2SS), domain F"/>
    <property type="match status" value="2"/>
</dbReference>
<dbReference type="Proteomes" id="UP000248330">
    <property type="component" value="Unassembled WGS sequence"/>
</dbReference>
<dbReference type="InterPro" id="IPR042094">
    <property type="entry name" value="T2SS_GspF_sf"/>
</dbReference>
<organism evidence="10 11">
    <name type="scientific">Sinimarinibacterium flocculans</name>
    <dbReference type="NCBI Taxonomy" id="985250"/>
    <lineage>
        <taxon>Bacteria</taxon>
        <taxon>Pseudomonadati</taxon>
        <taxon>Pseudomonadota</taxon>
        <taxon>Gammaproteobacteria</taxon>
        <taxon>Nevskiales</taxon>
        <taxon>Nevskiaceae</taxon>
        <taxon>Sinimarinibacterium</taxon>
    </lineage>
</organism>
<sequence length="404" mass="43813">MAAYEYSALDAKGRQTRGLIEGDTPRHARQSLRERGLSPLDVHEVAESKQTGRSLFSRGGSLSSTELSLFTRQLATLVRSGLPLDESLTAVSEQSESKRVKRIALGVRAGVVEGNSLASSLDQFPNAFPTLFRATVEAGEQSGQLDYILERLADYVERRQVMQQKVMLAAFYPVILSFVAITVVVLLLTYVVPQVVDVFTSIDAQLPGLTTGLIAVSDFLRDYGVYLLMVLAAAGIVFARMMRNDGFKRQVHRATLRLPLVGRLVRGANTGRFTRTLGILFGSGVPILDAMRIGTQVVSNVPMRDAIEAAAAKVREGAALSRSLAASKLFPPITVHLIASGESSGKLDDMLDRAAENQEREVETLVAAMMGVFEPMLILVMGGVVLLIVLAILLPIFDLNTLVQ</sequence>
<keyword evidence="11" id="KW-1185">Reference proteome</keyword>
<keyword evidence="7 8" id="KW-0472">Membrane</keyword>
<feature type="transmembrane region" description="Helical" evidence="8">
    <location>
        <begin position="168"/>
        <end position="192"/>
    </location>
</feature>
<name>A0A318E4U8_9GAMM</name>
<proteinExistence type="inferred from homology"/>
<keyword evidence="6 8" id="KW-1133">Transmembrane helix</keyword>
<dbReference type="InterPro" id="IPR018076">
    <property type="entry name" value="T2SS_GspF_dom"/>
</dbReference>
<dbReference type="GO" id="GO:0015627">
    <property type="term" value="C:type II protein secretion system complex"/>
    <property type="evidence" value="ECO:0007669"/>
    <property type="project" value="InterPro"/>
</dbReference>
<evidence type="ECO:0000256" key="7">
    <source>
        <dbReference type="ARBA" id="ARBA00023136"/>
    </source>
</evidence>
<evidence type="ECO:0000259" key="9">
    <source>
        <dbReference type="Pfam" id="PF00482"/>
    </source>
</evidence>